<reference evidence="1 2" key="1">
    <citation type="journal article" date="2018" name="Sci. Rep.">
        <title>Genomic signatures of local adaptation to the degree of environmental predictability in rotifers.</title>
        <authorList>
            <person name="Franch-Gras L."/>
            <person name="Hahn C."/>
            <person name="Garcia-Roger E.M."/>
            <person name="Carmona M.J."/>
            <person name="Serra M."/>
            <person name="Gomez A."/>
        </authorList>
    </citation>
    <scope>NUCLEOTIDE SEQUENCE [LARGE SCALE GENOMIC DNA]</scope>
    <source>
        <strain evidence="1">HYR1</strain>
    </source>
</reference>
<sequence>MVGHFFSRNKKYTFSVMNKTKITKKSMQLYFIGILFQHNQFLISTMKKNIQTQKIWNLEKFSKILRSYEKHEEVMESSRNSEILILRKKLNESKNFKLNTKTEKIWFINKAITFFQRPEIFQRKNEIYKSISTLMRLILFRKKLYFSLNGDKIFLPLLSKLDFEACPQMFNRNRYPYNVGFYSYFTKHIDLIAVIYSTAEKILDLWSSDVFERLPEQKVRLKDFKTNTESWPIPRTEDKMKVKIWFKNT</sequence>
<proteinExistence type="predicted"/>
<protein>
    <submittedName>
        <fullName evidence="1">Uncharacterized protein</fullName>
    </submittedName>
</protein>
<dbReference type="EMBL" id="REGN01004938">
    <property type="protein sequence ID" value="RNA15484.1"/>
    <property type="molecule type" value="Genomic_DNA"/>
</dbReference>
<comment type="caution">
    <text evidence="1">The sequence shown here is derived from an EMBL/GenBank/DDBJ whole genome shotgun (WGS) entry which is preliminary data.</text>
</comment>
<organism evidence="1 2">
    <name type="scientific">Brachionus plicatilis</name>
    <name type="common">Marine rotifer</name>
    <name type="synonym">Brachionus muelleri</name>
    <dbReference type="NCBI Taxonomy" id="10195"/>
    <lineage>
        <taxon>Eukaryota</taxon>
        <taxon>Metazoa</taxon>
        <taxon>Spiralia</taxon>
        <taxon>Gnathifera</taxon>
        <taxon>Rotifera</taxon>
        <taxon>Eurotatoria</taxon>
        <taxon>Monogononta</taxon>
        <taxon>Pseudotrocha</taxon>
        <taxon>Ploima</taxon>
        <taxon>Brachionidae</taxon>
        <taxon>Brachionus</taxon>
    </lineage>
</organism>
<evidence type="ECO:0000313" key="1">
    <source>
        <dbReference type="EMBL" id="RNA15484.1"/>
    </source>
</evidence>
<dbReference type="Proteomes" id="UP000276133">
    <property type="component" value="Unassembled WGS sequence"/>
</dbReference>
<accession>A0A3M7QWK2</accession>
<name>A0A3M7QWK2_BRAPC</name>
<dbReference type="AlphaFoldDB" id="A0A3M7QWK2"/>
<keyword evidence="2" id="KW-1185">Reference proteome</keyword>
<gene>
    <name evidence="1" type="ORF">BpHYR1_022990</name>
</gene>
<evidence type="ECO:0000313" key="2">
    <source>
        <dbReference type="Proteomes" id="UP000276133"/>
    </source>
</evidence>